<organism evidence="17 18">
    <name type="scientific">Roseinatronobacter domitianus</name>
    <dbReference type="NCBI Taxonomy" id="2940293"/>
    <lineage>
        <taxon>Bacteria</taxon>
        <taxon>Pseudomonadati</taxon>
        <taxon>Pseudomonadota</taxon>
        <taxon>Alphaproteobacteria</taxon>
        <taxon>Rhodobacterales</taxon>
        <taxon>Paracoccaceae</taxon>
        <taxon>Roseinatronobacter</taxon>
    </lineage>
</organism>
<keyword evidence="5" id="KW-0597">Phosphoprotein</keyword>
<dbReference type="Proteomes" id="UP001202550">
    <property type="component" value="Unassembled WGS sequence"/>
</dbReference>
<evidence type="ECO:0000256" key="7">
    <source>
        <dbReference type="ARBA" id="ARBA00022692"/>
    </source>
</evidence>
<evidence type="ECO:0000256" key="12">
    <source>
        <dbReference type="ARBA" id="ARBA00023012"/>
    </source>
</evidence>
<gene>
    <name evidence="17" type="ORF">M3N55_15760</name>
</gene>
<evidence type="ECO:0000256" key="15">
    <source>
        <dbReference type="SAM" id="Phobius"/>
    </source>
</evidence>
<dbReference type="Gene3D" id="3.30.565.10">
    <property type="entry name" value="Histidine kinase-like ATPase, C-terminal domain"/>
    <property type="match status" value="1"/>
</dbReference>
<dbReference type="SUPFAM" id="SSF47384">
    <property type="entry name" value="Homodimeric domain of signal transducing histidine kinase"/>
    <property type="match status" value="1"/>
</dbReference>
<feature type="transmembrane region" description="Helical" evidence="15">
    <location>
        <begin position="297"/>
        <end position="319"/>
    </location>
</feature>
<dbReference type="SMART" id="SM00387">
    <property type="entry name" value="HATPase_c"/>
    <property type="match status" value="1"/>
</dbReference>
<evidence type="ECO:0000256" key="10">
    <source>
        <dbReference type="ARBA" id="ARBA00022840"/>
    </source>
</evidence>
<dbReference type="InterPro" id="IPR005467">
    <property type="entry name" value="His_kinase_dom"/>
</dbReference>
<evidence type="ECO:0000313" key="17">
    <source>
        <dbReference type="EMBL" id="MCL1630177.1"/>
    </source>
</evidence>
<evidence type="ECO:0000259" key="16">
    <source>
        <dbReference type="PROSITE" id="PS50109"/>
    </source>
</evidence>
<evidence type="ECO:0000256" key="9">
    <source>
        <dbReference type="ARBA" id="ARBA00022777"/>
    </source>
</evidence>
<dbReference type="InterPro" id="IPR003661">
    <property type="entry name" value="HisK_dim/P_dom"/>
</dbReference>
<keyword evidence="9" id="KW-0418">Kinase</keyword>
<proteinExistence type="predicted"/>
<dbReference type="EC" id="2.7.13.3" evidence="3"/>
<dbReference type="CDD" id="cd00082">
    <property type="entry name" value="HisKA"/>
    <property type="match status" value="1"/>
</dbReference>
<evidence type="ECO:0000256" key="8">
    <source>
        <dbReference type="ARBA" id="ARBA00022741"/>
    </source>
</evidence>
<comment type="caution">
    <text evidence="17">The sequence shown here is derived from an EMBL/GenBank/DDBJ whole genome shotgun (WGS) entry which is preliminary data.</text>
</comment>
<keyword evidence="13 15" id="KW-0472">Membrane</keyword>
<evidence type="ECO:0000256" key="1">
    <source>
        <dbReference type="ARBA" id="ARBA00000085"/>
    </source>
</evidence>
<protein>
    <recommendedName>
        <fullName evidence="3">histidine kinase</fullName>
        <ecNumber evidence="3">2.7.13.3</ecNumber>
    </recommendedName>
</protein>
<evidence type="ECO:0000256" key="11">
    <source>
        <dbReference type="ARBA" id="ARBA00022989"/>
    </source>
</evidence>
<keyword evidence="11 15" id="KW-1133">Transmembrane helix</keyword>
<dbReference type="PANTHER" id="PTHR43065:SF46">
    <property type="entry name" value="C4-DICARBOXYLATE TRANSPORT SENSOR PROTEIN DCTB"/>
    <property type="match status" value="1"/>
</dbReference>
<dbReference type="InterPro" id="IPR033479">
    <property type="entry name" value="dCache_1"/>
</dbReference>
<evidence type="ECO:0000256" key="14">
    <source>
        <dbReference type="SAM" id="Coils"/>
    </source>
</evidence>
<reference evidence="17 18" key="1">
    <citation type="submission" date="2022-05" db="EMBL/GenBank/DDBJ databases">
        <title>Seasonal and diel survey of microbial diversity of the Tyrrhenian coast.</title>
        <authorList>
            <person name="Gattoni G."/>
            <person name="Corral P."/>
        </authorList>
    </citation>
    <scope>NUCLEOTIDE SEQUENCE [LARGE SCALE GENOMIC DNA]</scope>
    <source>
        <strain evidence="17 18">V10</strain>
    </source>
</reference>
<evidence type="ECO:0000256" key="4">
    <source>
        <dbReference type="ARBA" id="ARBA00022475"/>
    </source>
</evidence>
<evidence type="ECO:0000256" key="6">
    <source>
        <dbReference type="ARBA" id="ARBA00022679"/>
    </source>
</evidence>
<feature type="coiled-coil region" evidence="14">
    <location>
        <begin position="322"/>
        <end position="377"/>
    </location>
</feature>
<keyword evidence="8" id="KW-0547">Nucleotide-binding</keyword>
<evidence type="ECO:0000313" key="18">
    <source>
        <dbReference type="Proteomes" id="UP001202550"/>
    </source>
</evidence>
<dbReference type="PRINTS" id="PR00344">
    <property type="entry name" value="BCTRLSENSOR"/>
</dbReference>
<comment type="subcellular location">
    <subcellularLocation>
        <location evidence="2">Cell membrane</location>
        <topology evidence="2">Multi-pass membrane protein</topology>
    </subcellularLocation>
</comment>
<dbReference type="Pfam" id="PF00512">
    <property type="entry name" value="HisKA"/>
    <property type="match status" value="1"/>
</dbReference>
<dbReference type="InterPro" id="IPR003594">
    <property type="entry name" value="HATPase_dom"/>
</dbReference>
<keyword evidence="14" id="KW-0175">Coiled coil</keyword>
<dbReference type="InterPro" id="IPR036890">
    <property type="entry name" value="HATPase_C_sf"/>
</dbReference>
<keyword evidence="12" id="KW-0902">Two-component regulatory system</keyword>
<dbReference type="PANTHER" id="PTHR43065">
    <property type="entry name" value="SENSOR HISTIDINE KINASE"/>
    <property type="match status" value="1"/>
</dbReference>
<name>A0ABT0M5N4_9RHOB</name>
<dbReference type="SMART" id="SM00388">
    <property type="entry name" value="HisKA"/>
    <property type="match status" value="1"/>
</dbReference>
<keyword evidence="7 15" id="KW-0812">Transmembrane</keyword>
<dbReference type="InterPro" id="IPR017055">
    <property type="entry name" value="Sig_transdc_His_kinase_DctB"/>
</dbReference>
<dbReference type="GO" id="GO:0005524">
    <property type="term" value="F:ATP binding"/>
    <property type="evidence" value="ECO:0007669"/>
    <property type="project" value="UniProtKB-KW"/>
</dbReference>
<dbReference type="Pfam" id="PF02743">
    <property type="entry name" value="dCache_1"/>
    <property type="match status" value="1"/>
</dbReference>
<evidence type="ECO:0000256" key="5">
    <source>
        <dbReference type="ARBA" id="ARBA00022553"/>
    </source>
</evidence>
<comment type="catalytic activity">
    <reaction evidence="1">
        <text>ATP + protein L-histidine = ADP + protein N-phospho-L-histidine.</text>
        <dbReference type="EC" id="2.7.13.3"/>
    </reaction>
</comment>
<keyword evidence="10 17" id="KW-0067">ATP-binding</keyword>
<dbReference type="InterPro" id="IPR029151">
    <property type="entry name" value="Sensor-like_sf"/>
</dbReference>
<dbReference type="Gene3D" id="3.30.450.20">
    <property type="entry name" value="PAS domain"/>
    <property type="match status" value="2"/>
</dbReference>
<evidence type="ECO:0000256" key="2">
    <source>
        <dbReference type="ARBA" id="ARBA00004651"/>
    </source>
</evidence>
<dbReference type="Gene3D" id="1.10.287.130">
    <property type="match status" value="1"/>
</dbReference>
<dbReference type="EMBL" id="JALZWP010000027">
    <property type="protein sequence ID" value="MCL1630177.1"/>
    <property type="molecule type" value="Genomic_DNA"/>
</dbReference>
<keyword evidence="4" id="KW-1003">Cell membrane</keyword>
<dbReference type="PIRSF" id="PIRSF036431">
    <property type="entry name" value="STHK_DctB"/>
    <property type="match status" value="1"/>
</dbReference>
<dbReference type="PROSITE" id="PS50109">
    <property type="entry name" value="HIS_KIN"/>
    <property type="match status" value="1"/>
</dbReference>
<feature type="domain" description="Histidine kinase" evidence="16">
    <location>
        <begin position="393"/>
        <end position="607"/>
    </location>
</feature>
<accession>A0ABT0M5N4</accession>
<evidence type="ECO:0000256" key="3">
    <source>
        <dbReference type="ARBA" id="ARBA00012438"/>
    </source>
</evidence>
<dbReference type="SUPFAM" id="SSF103190">
    <property type="entry name" value="Sensory domain-like"/>
    <property type="match status" value="1"/>
</dbReference>
<keyword evidence="18" id="KW-1185">Reference proteome</keyword>
<sequence>MGLRNVRLLWLLGALALLLAIGATRLAYDRALKAQFAELNDRGANTLTLAAASLSGLLSRFERLPGLLAEQAALRALLRNPDDAGHVYAANRFLRENAERSGASVIYVMDHNGITLASSNYDQLRSFVGGDFSFRPYFTEAMAGGLGRFYAMGTTSQKRGYYFGAPVDIGRDRLGVVVIKIDLEQIERAWAYDGLRIIVTDTEDIVFLSYRSDWLFHTFGALDPARLALTRETRRYADADIGAIEHIRDTAPGGHAVLRAVAHDGGREEFLALRTYMPRAGWTMQVLLPTAGAYQQALALVSSVALALGLLGLTAFSLWQRRRQLAERLAVQQAAAAELEARVAQRTSELKSTNIALQEEVAERRMAEGRLRQTQAELVQAGKLAALGQMSAALSHEFNQPLAAARNYAENAAVYLDRDRVPEARDTIGQILGMVDRMTRISRHLRNFARKPNEQLRPVPLVDAVSGARDVLAWRLDKTGVTLELDLGVPAPVVTGGLVRLQQVLVNLISNALDVIEDGAEDRRLHLCASQQGEMVEITLRDHGPGVPEALQARIFDPFFSTKEVGKGLGLGLSITYNIVRDFGGSLRVANHPQGGAVFTLTLRAASLETVEAAE</sequence>
<dbReference type="InterPro" id="IPR036097">
    <property type="entry name" value="HisK_dim/P_sf"/>
</dbReference>
<keyword evidence="6" id="KW-0808">Transferase</keyword>
<dbReference type="InterPro" id="IPR004358">
    <property type="entry name" value="Sig_transdc_His_kin-like_C"/>
</dbReference>
<dbReference type="Pfam" id="PF02518">
    <property type="entry name" value="HATPase_c"/>
    <property type="match status" value="1"/>
</dbReference>
<dbReference type="SUPFAM" id="SSF55874">
    <property type="entry name" value="ATPase domain of HSP90 chaperone/DNA topoisomerase II/histidine kinase"/>
    <property type="match status" value="1"/>
</dbReference>
<evidence type="ECO:0000256" key="13">
    <source>
        <dbReference type="ARBA" id="ARBA00023136"/>
    </source>
</evidence>
<dbReference type="RefSeq" id="WP_249060823.1">
    <property type="nucleotide sequence ID" value="NZ_JALZWP010000027.1"/>
</dbReference>